<protein>
    <submittedName>
        <fullName evidence="1">Antitoxin (DNA-binding transcriptional repressor) of toxin-antitoxin stability system</fullName>
    </submittedName>
</protein>
<dbReference type="RefSeq" id="WP_184326097.1">
    <property type="nucleotide sequence ID" value="NZ_JACHLZ010000001.1"/>
</dbReference>
<dbReference type="Proteomes" id="UP000588158">
    <property type="component" value="Unassembled WGS sequence"/>
</dbReference>
<gene>
    <name evidence="1" type="ORF">HNR70_002652</name>
</gene>
<organism evidence="1 2">
    <name type="scientific">Brachybacterium aquaticum</name>
    <dbReference type="NCBI Taxonomy" id="1432564"/>
    <lineage>
        <taxon>Bacteria</taxon>
        <taxon>Bacillati</taxon>
        <taxon>Actinomycetota</taxon>
        <taxon>Actinomycetes</taxon>
        <taxon>Micrococcales</taxon>
        <taxon>Dermabacteraceae</taxon>
        <taxon>Brachybacterium</taxon>
    </lineage>
</organism>
<dbReference type="GO" id="GO:0003677">
    <property type="term" value="F:DNA binding"/>
    <property type="evidence" value="ECO:0007669"/>
    <property type="project" value="UniProtKB-KW"/>
</dbReference>
<dbReference type="EMBL" id="JACHLZ010000001">
    <property type="protein sequence ID" value="MBB5832839.1"/>
    <property type="molecule type" value="Genomic_DNA"/>
</dbReference>
<comment type="caution">
    <text evidence="1">The sequence shown here is derived from an EMBL/GenBank/DDBJ whole genome shotgun (WGS) entry which is preliminary data.</text>
</comment>
<keyword evidence="1" id="KW-0238">DNA-binding</keyword>
<sequence length="73" mass="8099">MEPTVDAALLGEELPRILTDVQAGRSWTVSEEGEAFARIVPHHGHRWVAIEEVAALLAELGANPEWEQELRAE</sequence>
<accession>A0A841AC75</accession>
<name>A0A841AC75_9MICO</name>
<evidence type="ECO:0000313" key="2">
    <source>
        <dbReference type="Proteomes" id="UP000588158"/>
    </source>
</evidence>
<dbReference type="AlphaFoldDB" id="A0A841AC75"/>
<reference evidence="1 2" key="1">
    <citation type="submission" date="2020-08" db="EMBL/GenBank/DDBJ databases">
        <title>Sequencing the genomes of 1000 actinobacteria strains.</title>
        <authorList>
            <person name="Klenk H.-P."/>
        </authorList>
    </citation>
    <scope>NUCLEOTIDE SEQUENCE [LARGE SCALE GENOMIC DNA]</scope>
    <source>
        <strain evidence="1 2">DSM 28796</strain>
    </source>
</reference>
<evidence type="ECO:0000313" key="1">
    <source>
        <dbReference type="EMBL" id="MBB5832839.1"/>
    </source>
</evidence>
<keyword evidence="2" id="KW-1185">Reference proteome</keyword>
<proteinExistence type="predicted"/>